<reference evidence="4 5" key="1">
    <citation type="submission" date="2014-04" db="EMBL/GenBank/DDBJ databases">
        <authorList>
            <consortium name="DOE Joint Genome Institute"/>
            <person name="Kuo A."/>
            <person name="Tarkka M."/>
            <person name="Buscot F."/>
            <person name="Kohler A."/>
            <person name="Nagy L.G."/>
            <person name="Floudas D."/>
            <person name="Copeland A."/>
            <person name="Barry K.W."/>
            <person name="Cichocki N."/>
            <person name="Veneault-Fourrey C."/>
            <person name="LaButti K."/>
            <person name="Lindquist E.A."/>
            <person name="Lipzen A."/>
            <person name="Lundell T."/>
            <person name="Morin E."/>
            <person name="Murat C."/>
            <person name="Sun H."/>
            <person name="Tunlid A."/>
            <person name="Henrissat B."/>
            <person name="Grigoriev I.V."/>
            <person name="Hibbett D.S."/>
            <person name="Martin F."/>
            <person name="Nordberg H.P."/>
            <person name="Cantor M.N."/>
            <person name="Hua S.X."/>
        </authorList>
    </citation>
    <scope>NUCLEOTIDE SEQUENCE [LARGE SCALE GENOMIC DNA]</scope>
    <source>
        <strain evidence="4 5">F 1598</strain>
    </source>
</reference>
<proteinExistence type="predicted"/>
<keyword evidence="5" id="KW-1185">Reference proteome</keyword>
<evidence type="ECO:0000313" key="5">
    <source>
        <dbReference type="Proteomes" id="UP000054166"/>
    </source>
</evidence>
<accession>A0A0C3FHF7</accession>
<feature type="chain" id="PRO_5002174437" description="Transmembrane protein" evidence="3">
    <location>
        <begin position="19"/>
        <end position="282"/>
    </location>
</feature>
<dbReference type="AlphaFoldDB" id="A0A0C3FHF7"/>
<dbReference type="EMBL" id="KN833011">
    <property type="protein sequence ID" value="KIM79221.1"/>
    <property type="molecule type" value="Genomic_DNA"/>
</dbReference>
<dbReference type="OrthoDB" id="2576311at2759"/>
<name>A0A0C3FHF7_PILCF</name>
<feature type="region of interest" description="Disordered" evidence="1">
    <location>
        <begin position="237"/>
        <end position="270"/>
    </location>
</feature>
<keyword evidence="2" id="KW-0472">Membrane</keyword>
<evidence type="ECO:0000256" key="1">
    <source>
        <dbReference type="SAM" id="MobiDB-lite"/>
    </source>
</evidence>
<dbReference type="Proteomes" id="UP000054166">
    <property type="component" value="Unassembled WGS sequence"/>
</dbReference>
<evidence type="ECO:0008006" key="6">
    <source>
        <dbReference type="Google" id="ProtNLM"/>
    </source>
</evidence>
<evidence type="ECO:0000256" key="3">
    <source>
        <dbReference type="SAM" id="SignalP"/>
    </source>
</evidence>
<feature type="compositionally biased region" description="Polar residues" evidence="1">
    <location>
        <begin position="243"/>
        <end position="270"/>
    </location>
</feature>
<keyword evidence="2" id="KW-1133">Transmembrane helix</keyword>
<gene>
    <name evidence="4" type="ORF">PILCRDRAFT_823813</name>
</gene>
<sequence>MSLTVLAVTTCLLVGVSAQNISSKAQCQSTYGWMNNSINQSPCLVSAYLSAPCFGGVYTVASISPGLNYYVPGGNGNDTCTCSTVTYSMVAACSLCQGALAGNWSIWSAKCSKPSLRTYTNMIPKGTVIQPWAYLDVTLGNTINVTAVELEAEAEGFTGVPGLTPSTFTTTATVTSISISSTSHTSSTSILTTSASSTASSGSSSSPSHVGAIAGGAAGAFVALGVIGTVITVCRSRQRRNQRAPSSEYSIHNAQPVDVSSQSPPLTLMTQGNHHLEYDAWA</sequence>
<protein>
    <recommendedName>
        <fullName evidence="6">Transmembrane protein</fullName>
    </recommendedName>
</protein>
<reference evidence="5" key="2">
    <citation type="submission" date="2015-01" db="EMBL/GenBank/DDBJ databases">
        <title>Evolutionary Origins and Diversification of the Mycorrhizal Mutualists.</title>
        <authorList>
            <consortium name="DOE Joint Genome Institute"/>
            <consortium name="Mycorrhizal Genomics Consortium"/>
            <person name="Kohler A."/>
            <person name="Kuo A."/>
            <person name="Nagy L.G."/>
            <person name="Floudas D."/>
            <person name="Copeland A."/>
            <person name="Barry K.W."/>
            <person name="Cichocki N."/>
            <person name="Veneault-Fourrey C."/>
            <person name="LaButti K."/>
            <person name="Lindquist E.A."/>
            <person name="Lipzen A."/>
            <person name="Lundell T."/>
            <person name="Morin E."/>
            <person name="Murat C."/>
            <person name="Riley R."/>
            <person name="Ohm R."/>
            <person name="Sun H."/>
            <person name="Tunlid A."/>
            <person name="Henrissat B."/>
            <person name="Grigoriev I.V."/>
            <person name="Hibbett D.S."/>
            <person name="Martin F."/>
        </authorList>
    </citation>
    <scope>NUCLEOTIDE SEQUENCE [LARGE SCALE GENOMIC DNA]</scope>
    <source>
        <strain evidence="5">F 1598</strain>
    </source>
</reference>
<feature type="transmembrane region" description="Helical" evidence="2">
    <location>
        <begin position="210"/>
        <end position="234"/>
    </location>
</feature>
<evidence type="ECO:0000256" key="2">
    <source>
        <dbReference type="SAM" id="Phobius"/>
    </source>
</evidence>
<dbReference type="STRING" id="765440.A0A0C3FHF7"/>
<keyword evidence="3" id="KW-0732">Signal</keyword>
<organism evidence="4 5">
    <name type="scientific">Piloderma croceum (strain F 1598)</name>
    <dbReference type="NCBI Taxonomy" id="765440"/>
    <lineage>
        <taxon>Eukaryota</taxon>
        <taxon>Fungi</taxon>
        <taxon>Dikarya</taxon>
        <taxon>Basidiomycota</taxon>
        <taxon>Agaricomycotina</taxon>
        <taxon>Agaricomycetes</taxon>
        <taxon>Agaricomycetidae</taxon>
        <taxon>Atheliales</taxon>
        <taxon>Atheliaceae</taxon>
        <taxon>Piloderma</taxon>
    </lineage>
</organism>
<evidence type="ECO:0000313" key="4">
    <source>
        <dbReference type="EMBL" id="KIM79221.1"/>
    </source>
</evidence>
<feature type="signal peptide" evidence="3">
    <location>
        <begin position="1"/>
        <end position="18"/>
    </location>
</feature>
<dbReference type="InParanoid" id="A0A0C3FHF7"/>
<dbReference type="HOGENOM" id="CLU_053888_1_0_1"/>
<keyword evidence="2" id="KW-0812">Transmembrane</keyword>